<dbReference type="Proteomes" id="UP000694867">
    <property type="component" value="Unplaced"/>
</dbReference>
<feature type="region of interest" description="Disordered" evidence="3">
    <location>
        <begin position="574"/>
        <end position="612"/>
    </location>
</feature>
<dbReference type="Pfam" id="PF00076">
    <property type="entry name" value="RRM_1"/>
    <property type="match status" value="1"/>
</dbReference>
<dbReference type="KEGG" id="goe:108863682"/>
<evidence type="ECO:0000313" key="5">
    <source>
        <dbReference type="Proteomes" id="UP000694867"/>
    </source>
</evidence>
<feature type="compositionally biased region" description="Acidic residues" evidence="3">
    <location>
        <begin position="110"/>
        <end position="121"/>
    </location>
</feature>
<dbReference type="PROSITE" id="PS50102">
    <property type="entry name" value="RRM"/>
    <property type="match status" value="1"/>
</dbReference>
<keyword evidence="1 2" id="KW-0694">RNA-binding</keyword>
<feature type="region of interest" description="Disordered" evidence="3">
    <location>
        <begin position="71"/>
        <end position="348"/>
    </location>
</feature>
<evidence type="ECO:0000256" key="1">
    <source>
        <dbReference type="ARBA" id="ARBA00022884"/>
    </source>
</evidence>
<accession>A0AAJ7L2F4</accession>
<dbReference type="AlphaFoldDB" id="A0AAJ7L2F4"/>
<feature type="compositionally biased region" description="Acidic residues" evidence="3">
    <location>
        <begin position="172"/>
        <end position="211"/>
    </location>
</feature>
<dbReference type="GO" id="GO:0003723">
    <property type="term" value="F:RNA binding"/>
    <property type="evidence" value="ECO:0007669"/>
    <property type="project" value="UniProtKB-UniRule"/>
</dbReference>
<proteinExistence type="predicted"/>
<dbReference type="SUPFAM" id="SSF54928">
    <property type="entry name" value="RNA-binding domain, RBD"/>
    <property type="match status" value="1"/>
</dbReference>
<gene>
    <name evidence="6" type="primary">LOC108863682</name>
</gene>
<evidence type="ECO:0000259" key="4">
    <source>
        <dbReference type="PROSITE" id="PS50102"/>
    </source>
</evidence>
<dbReference type="CDD" id="cd00590">
    <property type="entry name" value="RRM_SF"/>
    <property type="match status" value="1"/>
</dbReference>
<feature type="compositionally biased region" description="Basic and acidic residues" evidence="3">
    <location>
        <begin position="581"/>
        <end position="592"/>
    </location>
</feature>
<evidence type="ECO:0000313" key="6">
    <source>
        <dbReference type="RefSeq" id="XP_018493661.2"/>
    </source>
</evidence>
<sequence>MKKIFVSAAEAGRVYTDPFPQYTTLCTHVVARQRATPVPALSKVSVLKYLDSAQKKSNTFCATNGNGIPVPSAMPPKKSPLVFRQKKSNGNNGIPVKRSKWRHSFVLHEESEESSDEDDSEAVPPALPKMREAENDSSDEDADLKHATPQGKNVKVSKMKKQTGKPLKPQIPEEDDEDDEDDDEDDDEEDEDDDEDAEEDEEDDDEEGVEDDGPRARKAKIGPSQPKKNCRLRSQQRAQMKMTTTMMMKKMSTVSMKTDADEAEGEVGMESDPESEEEPMEVSSKKSSITAAQKRKTQSDSGEDQDEDLPLPKLKSDKAKRKKLGSDSEGESEEQEVKSSKKKPVKKVDEKQINEKLVEVFDAYKTTEAEEEQFRNNYVTMVRSWLFIPRVPEEVTAEEIKKLHPKINRVKLPPKGGKNFAFLNFASPQDAEEAKKELNKQTCIVAGEAIKIQKAKEFGMTPPTYINRKKLTIIACPKETTQEELCKLFPQATTVWLSKNPRTDTVENYLDFPDEAAAKENLAKNATVTLHGKCCAMFYGNYTNKKKVASRKLKRKFESGKAINVSKITADAPKRMKKFDKRNGREGGDDKGLSTNLSRSEDDNEGGFRGNSREEVVAVEEDSVGAGEEASIGTVGVVLTGAGVDSEEDPIGEVAAASLEVVAAVSIEVDVVVSTEVVAEVSIEVVAVVLVEVVAEDSVAEVAVDSVEEVVAGASTGKAARKRTELVSFSMHLYKVLK</sequence>
<name>A0AAJ7L2F4_9ACAR</name>
<feature type="domain" description="RRM" evidence="4">
    <location>
        <begin position="384"/>
        <end position="457"/>
    </location>
</feature>
<protein>
    <submittedName>
        <fullName evidence="6">Nucleolin</fullName>
    </submittedName>
</protein>
<dbReference type="RefSeq" id="XP_018493661.2">
    <property type="nucleotide sequence ID" value="XM_018638145.2"/>
</dbReference>
<dbReference type="SMART" id="SM00360">
    <property type="entry name" value="RRM"/>
    <property type="match status" value="1"/>
</dbReference>
<organism evidence="5 6">
    <name type="scientific">Galendromus occidentalis</name>
    <name type="common">western predatory mite</name>
    <dbReference type="NCBI Taxonomy" id="34638"/>
    <lineage>
        <taxon>Eukaryota</taxon>
        <taxon>Metazoa</taxon>
        <taxon>Ecdysozoa</taxon>
        <taxon>Arthropoda</taxon>
        <taxon>Chelicerata</taxon>
        <taxon>Arachnida</taxon>
        <taxon>Acari</taxon>
        <taxon>Parasitiformes</taxon>
        <taxon>Mesostigmata</taxon>
        <taxon>Gamasina</taxon>
        <taxon>Phytoseioidea</taxon>
        <taxon>Phytoseiidae</taxon>
        <taxon>Typhlodrominae</taxon>
        <taxon>Galendromus</taxon>
    </lineage>
</organism>
<dbReference type="Gene3D" id="3.30.70.330">
    <property type="match status" value="1"/>
</dbReference>
<feature type="compositionally biased region" description="Acidic residues" evidence="3">
    <location>
        <begin position="261"/>
        <end position="280"/>
    </location>
</feature>
<evidence type="ECO:0000256" key="2">
    <source>
        <dbReference type="PROSITE-ProRule" id="PRU00176"/>
    </source>
</evidence>
<keyword evidence="5" id="KW-1185">Reference proteome</keyword>
<dbReference type="GeneID" id="108863682"/>
<feature type="compositionally biased region" description="Low complexity" evidence="3">
    <location>
        <begin position="240"/>
        <end position="257"/>
    </location>
</feature>
<dbReference type="InterPro" id="IPR000504">
    <property type="entry name" value="RRM_dom"/>
</dbReference>
<dbReference type="InterPro" id="IPR035979">
    <property type="entry name" value="RBD_domain_sf"/>
</dbReference>
<evidence type="ECO:0000256" key="3">
    <source>
        <dbReference type="SAM" id="MobiDB-lite"/>
    </source>
</evidence>
<reference evidence="6" key="1">
    <citation type="submission" date="2025-08" db="UniProtKB">
        <authorList>
            <consortium name="RefSeq"/>
        </authorList>
    </citation>
    <scope>IDENTIFICATION</scope>
</reference>
<dbReference type="InterPro" id="IPR012677">
    <property type="entry name" value="Nucleotide-bd_a/b_plait_sf"/>
</dbReference>